<dbReference type="Pfam" id="PF02195">
    <property type="entry name" value="ParB_N"/>
    <property type="match status" value="1"/>
</dbReference>
<feature type="domain" description="ParB-like N-terminal" evidence="4">
    <location>
        <begin position="19"/>
        <end position="110"/>
    </location>
</feature>
<dbReference type="PANTHER" id="PTHR33375">
    <property type="entry name" value="CHROMOSOME-PARTITIONING PROTEIN PARB-RELATED"/>
    <property type="match status" value="1"/>
</dbReference>
<evidence type="ECO:0000313" key="5">
    <source>
        <dbReference type="EMBL" id="AQT69939.1"/>
    </source>
</evidence>
<dbReference type="GO" id="GO:0003677">
    <property type="term" value="F:DNA binding"/>
    <property type="evidence" value="ECO:0007669"/>
    <property type="project" value="InterPro"/>
</dbReference>
<dbReference type="PANTHER" id="PTHR33375:SF1">
    <property type="entry name" value="CHROMOSOME-PARTITIONING PROTEIN PARB-RELATED"/>
    <property type="match status" value="1"/>
</dbReference>
<dbReference type="InterPro" id="IPR050336">
    <property type="entry name" value="Chromosome_partition/occlusion"/>
</dbReference>
<evidence type="ECO:0000313" key="6">
    <source>
        <dbReference type="Proteomes" id="UP000189674"/>
    </source>
</evidence>
<evidence type="ECO:0000256" key="3">
    <source>
        <dbReference type="SAM" id="MobiDB-lite"/>
    </source>
</evidence>
<dbReference type="Gene3D" id="3.90.1530.30">
    <property type="match status" value="1"/>
</dbReference>
<sequence length="569" mass="63335">MASENDMKNGNGKMTSRTTELEVKSIIVPDGNNNRQRFDNQKLFELGESFKENSQLQPIIVNRVNDHNYLIAGERRLRAARAAGLAFVEAKVFEDLDELTVLRMHIAENRDREQLNVLEEARGMQRLADHGWEVKKIAEEYHVTDSTVRKRLNLLKLPDDVQEMIVRDENPLPTHQALCLVGLSESEARQLARRAAPFLGPVAGEAEVRGWVNELKEAKAGPKLVDDPPAPPKTVTDEELGSEDEITRENVGAGSPVNAPATGDDFKSKLGSRWIPKTGRHAGHVGVCIGESSGPGEPTQACLEFADGSVEYFTRDLIDPTTRWEAAPERKPQHPKEPNAGAKEDFRGTKWLNLCDANYQNKIGTFYGTFDPKDAESKVWLEIDGVRRNGGYFWPGDLWRVYETSEEHNPRPGSLWRVTVGTYNGRIGKHKGWNAKRDILGDDDDERWCLQFADGEADYFRPDDLVMASEAEAKPQWSVADGDAIADGLTPVKVQVTIHGTLEIDENGQPVICQSEAQVRSTPDGKTALSSGISCENLWLDDCTGHAAEKLIRHLTIAQSQLDKGENEK</sequence>
<evidence type="ECO:0000259" key="4">
    <source>
        <dbReference type="SMART" id="SM00470"/>
    </source>
</evidence>
<dbReference type="InterPro" id="IPR003115">
    <property type="entry name" value="ParB_N"/>
</dbReference>
<dbReference type="Proteomes" id="UP000189674">
    <property type="component" value="Chromosome"/>
</dbReference>
<comment type="similarity">
    <text evidence="1">Belongs to the ParB family.</text>
</comment>
<gene>
    <name evidence="5" type="primary">parB_2</name>
    <name evidence="5" type="ORF">STSP2_03139</name>
</gene>
<keyword evidence="6" id="KW-1185">Reference proteome</keyword>
<dbReference type="InterPro" id="IPR004437">
    <property type="entry name" value="ParB/RepB/Spo0J"/>
</dbReference>
<dbReference type="SUPFAM" id="SSF109709">
    <property type="entry name" value="KorB DNA-binding domain-like"/>
    <property type="match status" value="1"/>
</dbReference>
<reference evidence="6" key="1">
    <citation type="submission" date="2017-02" db="EMBL/GenBank/DDBJ databases">
        <title>Comparative genomics and description of representatives of a novel lineage of planctomycetes thriving in anoxic sediments.</title>
        <authorList>
            <person name="Spring S."/>
            <person name="Bunk B."/>
            <person name="Sproer C."/>
        </authorList>
    </citation>
    <scope>NUCLEOTIDE SEQUENCE [LARGE SCALE GENOMIC DNA]</scope>
    <source>
        <strain evidence="6">ST-NAGAB-D1</strain>
    </source>
</reference>
<feature type="region of interest" description="Disordered" evidence="3">
    <location>
        <begin position="324"/>
        <end position="343"/>
    </location>
</feature>
<dbReference type="AlphaFoldDB" id="A0A1U9NPV9"/>
<evidence type="ECO:0000256" key="1">
    <source>
        <dbReference type="ARBA" id="ARBA00006295"/>
    </source>
</evidence>
<dbReference type="NCBIfam" id="TIGR00180">
    <property type="entry name" value="parB_part"/>
    <property type="match status" value="1"/>
</dbReference>
<dbReference type="STRING" id="1936003.STSP2_03139"/>
<dbReference type="InterPro" id="IPR036086">
    <property type="entry name" value="ParB/Sulfiredoxin_sf"/>
</dbReference>
<proteinExistence type="inferred from homology"/>
<keyword evidence="2" id="KW-0159">Chromosome partition</keyword>
<dbReference type="Pfam" id="PF17762">
    <property type="entry name" value="HTH_ParB"/>
    <property type="match status" value="1"/>
</dbReference>
<dbReference type="SUPFAM" id="SSF110849">
    <property type="entry name" value="ParB/Sulfiredoxin"/>
    <property type="match status" value="1"/>
</dbReference>
<dbReference type="EMBL" id="CP019791">
    <property type="protein sequence ID" value="AQT69939.1"/>
    <property type="molecule type" value="Genomic_DNA"/>
</dbReference>
<feature type="compositionally biased region" description="Basic and acidic residues" evidence="3">
    <location>
        <begin position="326"/>
        <end position="343"/>
    </location>
</feature>
<dbReference type="Gene3D" id="1.10.10.2830">
    <property type="match status" value="1"/>
</dbReference>
<dbReference type="SMART" id="SM00470">
    <property type="entry name" value="ParB"/>
    <property type="match status" value="1"/>
</dbReference>
<dbReference type="OrthoDB" id="9802051at2"/>
<dbReference type="KEGG" id="alus:STSP2_03139"/>
<dbReference type="InterPro" id="IPR041468">
    <property type="entry name" value="HTH_ParB/Spo0J"/>
</dbReference>
<name>A0A1U9NPV9_9BACT</name>
<dbReference type="GO" id="GO:0005694">
    <property type="term" value="C:chromosome"/>
    <property type="evidence" value="ECO:0007669"/>
    <property type="project" value="TreeGrafter"/>
</dbReference>
<protein>
    <submittedName>
        <fullName evidence="5">Putative chromosome-partitioning protein ParB</fullName>
    </submittedName>
</protein>
<feature type="region of interest" description="Disordered" evidence="3">
    <location>
        <begin position="221"/>
        <end position="245"/>
    </location>
</feature>
<evidence type="ECO:0000256" key="2">
    <source>
        <dbReference type="ARBA" id="ARBA00022829"/>
    </source>
</evidence>
<organism evidence="5 6">
    <name type="scientific">Anaerohalosphaera lusitana</name>
    <dbReference type="NCBI Taxonomy" id="1936003"/>
    <lineage>
        <taxon>Bacteria</taxon>
        <taxon>Pseudomonadati</taxon>
        <taxon>Planctomycetota</taxon>
        <taxon>Phycisphaerae</taxon>
        <taxon>Sedimentisphaerales</taxon>
        <taxon>Anaerohalosphaeraceae</taxon>
        <taxon>Anaerohalosphaera</taxon>
    </lineage>
</organism>
<accession>A0A1U9NPV9</accession>
<dbReference type="GO" id="GO:0007059">
    <property type="term" value="P:chromosome segregation"/>
    <property type="evidence" value="ECO:0007669"/>
    <property type="project" value="UniProtKB-KW"/>
</dbReference>
<dbReference type="RefSeq" id="WP_146663575.1">
    <property type="nucleotide sequence ID" value="NZ_CP019791.1"/>
</dbReference>